<dbReference type="InterPro" id="IPR007219">
    <property type="entry name" value="XnlR_reg_dom"/>
</dbReference>
<evidence type="ECO:0000256" key="6">
    <source>
        <dbReference type="ARBA" id="ARBA00023163"/>
    </source>
</evidence>
<evidence type="ECO:0000313" key="9">
    <source>
        <dbReference type="EMBL" id="KAG9254176.1"/>
    </source>
</evidence>
<feature type="domain" description="Xylanolytic transcriptional activator regulatory" evidence="8">
    <location>
        <begin position="173"/>
        <end position="247"/>
    </location>
</feature>
<dbReference type="AlphaFoldDB" id="A0A9P8CQY1"/>
<dbReference type="GO" id="GO:0045944">
    <property type="term" value="P:positive regulation of transcription by RNA polymerase II"/>
    <property type="evidence" value="ECO:0007669"/>
    <property type="project" value="TreeGrafter"/>
</dbReference>
<dbReference type="GO" id="GO:0043565">
    <property type="term" value="F:sequence-specific DNA binding"/>
    <property type="evidence" value="ECO:0007669"/>
    <property type="project" value="TreeGrafter"/>
</dbReference>
<evidence type="ECO:0000256" key="1">
    <source>
        <dbReference type="ARBA" id="ARBA00004123"/>
    </source>
</evidence>
<keyword evidence="7" id="KW-0539">Nucleus</keyword>
<dbReference type="PANTHER" id="PTHR47782:SF12">
    <property type="entry name" value="ZN(II)2CYS6 TRANSCRIPTION FACTOR (EUROFUNG)"/>
    <property type="match status" value="1"/>
</dbReference>
<keyword evidence="6" id="KW-0804">Transcription</keyword>
<evidence type="ECO:0000256" key="2">
    <source>
        <dbReference type="ARBA" id="ARBA00022723"/>
    </source>
</evidence>
<proteinExistence type="predicted"/>
<evidence type="ECO:0000259" key="8">
    <source>
        <dbReference type="SMART" id="SM00906"/>
    </source>
</evidence>
<dbReference type="CDD" id="cd12148">
    <property type="entry name" value="fungal_TF_MHR"/>
    <property type="match status" value="1"/>
</dbReference>
<dbReference type="Proteomes" id="UP000887229">
    <property type="component" value="Unassembled WGS sequence"/>
</dbReference>
<dbReference type="InterPro" id="IPR052202">
    <property type="entry name" value="Yeast_MetPath_Reg"/>
</dbReference>
<name>A0A9P8CQY1_9HYPO</name>
<comment type="caution">
    <text evidence="9">The sequence shown here is derived from an EMBL/GenBank/DDBJ whole genome shotgun (WGS) entry which is preliminary data.</text>
</comment>
<evidence type="ECO:0000256" key="4">
    <source>
        <dbReference type="ARBA" id="ARBA00023015"/>
    </source>
</evidence>
<dbReference type="EMBL" id="MU251255">
    <property type="protein sequence ID" value="KAG9254176.1"/>
    <property type="molecule type" value="Genomic_DNA"/>
</dbReference>
<keyword evidence="2" id="KW-0479">Metal-binding</keyword>
<organism evidence="9 10">
    <name type="scientific">Emericellopsis atlantica</name>
    <dbReference type="NCBI Taxonomy" id="2614577"/>
    <lineage>
        <taxon>Eukaryota</taxon>
        <taxon>Fungi</taxon>
        <taxon>Dikarya</taxon>
        <taxon>Ascomycota</taxon>
        <taxon>Pezizomycotina</taxon>
        <taxon>Sordariomycetes</taxon>
        <taxon>Hypocreomycetidae</taxon>
        <taxon>Hypocreales</taxon>
        <taxon>Bionectriaceae</taxon>
        <taxon>Emericellopsis</taxon>
    </lineage>
</organism>
<dbReference type="GO" id="GO:0008270">
    <property type="term" value="F:zinc ion binding"/>
    <property type="evidence" value="ECO:0007669"/>
    <property type="project" value="InterPro"/>
</dbReference>
<accession>A0A9P8CQY1</accession>
<dbReference type="Pfam" id="PF04082">
    <property type="entry name" value="Fungal_trans"/>
    <property type="match status" value="1"/>
</dbReference>
<keyword evidence="3" id="KW-0862">Zinc</keyword>
<evidence type="ECO:0000256" key="7">
    <source>
        <dbReference type="ARBA" id="ARBA00023242"/>
    </source>
</evidence>
<sequence length="606" mass="67121">MFVYMFSHAPSFLLSRLQTLSNPSRPRSLQGRGDEFPPQLSRFEYHSPHPFPSHSIAREAIAEYFREFHVAHPILDHSTLLAWLEQQPAMTAKAQSSLTASEKRRLFQLNMAMGIGSVRLYRDGLFKLHPFGFFTAALEIDPPAASCFNDAEGIENVLLIARFGVYYNIGCSLWELGRLCIRTAVELGLHQQRPGKDPSTSEESERHHKIMWETYLLDRLSSLTLGRPFAINDAHIQAPLPTSLPTPQGASMSVFNWLVDMGRLSSRIHLAMDECKAASSLPLRASRSPALDSAADLGQTFCLLRTFHAELRTLRDLAPFVEGTTCLYEAREFFELTYQEERLRLLRAAIEALASSKRLPPNTLLRPCLQAAHAILSSFAALRAKNLVTFSRANTHLIFIASLVIVVVLNIHIHQQAEAQKATAVVSDVDVEEWLRDLDEEPLDPGSHEAWGSLDTAGSLLSWFAESMLDMAVYSHFFHTIRQQLECAIARLANTGPTTAATTSGAEAMDATPSWIPVDLSVSHNAAPQEGGEVTWAQEGNDAFNWDTQLNFAEAYLNAGQYGDMAPGTWPLADMMGMEGIAAGISGFVWDTAIPWQGSPTASMDH</sequence>
<dbReference type="RefSeq" id="XP_046118100.1">
    <property type="nucleotide sequence ID" value="XM_046257478.1"/>
</dbReference>
<keyword evidence="10" id="KW-1185">Reference proteome</keyword>
<dbReference type="OrthoDB" id="2399539at2759"/>
<keyword evidence="5" id="KW-0238">DNA-binding</keyword>
<evidence type="ECO:0000256" key="3">
    <source>
        <dbReference type="ARBA" id="ARBA00022833"/>
    </source>
</evidence>
<reference evidence="9" key="1">
    <citation type="journal article" date="2021" name="IMA Fungus">
        <title>Genomic characterization of three marine fungi, including Emericellopsis atlantica sp. nov. with signatures of a generalist lifestyle and marine biomass degradation.</title>
        <authorList>
            <person name="Hagestad O.C."/>
            <person name="Hou L."/>
            <person name="Andersen J.H."/>
            <person name="Hansen E.H."/>
            <person name="Altermark B."/>
            <person name="Li C."/>
            <person name="Kuhnert E."/>
            <person name="Cox R.J."/>
            <person name="Crous P.W."/>
            <person name="Spatafora J.W."/>
            <person name="Lail K."/>
            <person name="Amirebrahimi M."/>
            <person name="Lipzen A."/>
            <person name="Pangilinan J."/>
            <person name="Andreopoulos W."/>
            <person name="Hayes R.D."/>
            <person name="Ng V."/>
            <person name="Grigoriev I.V."/>
            <person name="Jackson S.A."/>
            <person name="Sutton T.D.S."/>
            <person name="Dobson A.D.W."/>
            <person name="Rama T."/>
        </authorList>
    </citation>
    <scope>NUCLEOTIDE SEQUENCE</scope>
    <source>
        <strain evidence="9">TS7</strain>
    </source>
</reference>
<comment type="subcellular location">
    <subcellularLocation>
        <location evidence="1">Nucleus</location>
    </subcellularLocation>
</comment>
<dbReference type="GO" id="GO:0006351">
    <property type="term" value="P:DNA-templated transcription"/>
    <property type="evidence" value="ECO:0007669"/>
    <property type="project" value="InterPro"/>
</dbReference>
<gene>
    <name evidence="9" type="ORF">F5Z01DRAFT_120308</name>
</gene>
<protein>
    <recommendedName>
        <fullName evidence="8">Xylanolytic transcriptional activator regulatory domain-containing protein</fullName>
    </recommendedName>
</protein>
<keyword evidence="4" id="KW-0805">Transcription regulation</keyword>
<dbReference type="SMART" id="SM00906">
    <property type="entry name" value="Fungal_trans"/>
    <property type="match status" value="1"/>
</dbReference>
<dbReference type="GO" id="GO:0000981">
    <property type="term" value="F:DNA-binding transcription factor activity, RNA polymerase II-specific"/>
    <property type="evidence" value="ECO:0007669"/>
    <property type="project" value="TreeGrafter"/>
</dbReference>
<dbReference type="GeneID" id="70288381"/>
<evidence type="ECO:0000313" key="10">
    <source>
        <dbReference type="Proteomes" id="UP000887229"/>
    </source>
</evidence>
<dbReference type="GO" id="GO:0005634">
    <property type="term" value="C:nucleus"/>
    <property type="evidence" value="ECO:0007669"/>
    <property type="project" value="UniProtKB-SubCell"/>
</dbReference>
<evidence type="ECO:0000256" key="5">
    <source>
        <dbReference type="ARBA" id="ARBA00023125"/>
    </source>
</evidence>
<dbReference type="PANTHER" id="PTHR47782">
    <property type="entry name" value="ZN(II)2CYS6 TRANSCRIPTION FACTOR (EUROFUNG)-RELATED"/>
    <property type="match status" value="1"/>
</dbReference>